<evidence type="ECO:0000256" key="1">
    <source>
        <dbReference type="SAM" id="MobiDB-lite"/>
    </source>
</evidence>
<evidence type="ECO:0000313" key="3">
    <source>
        <dbReference type="Ensembl" id="ENSOANP00000011397.3"/>
    </source>
</evidence>
<feature type="domain" description="LRAT" evidence="2">
    <location>
        <begin position="119"/>
        <end position="214"/>
    </location>
</feature>
<feature type="region of interest" description="Disordered" evidence="1">
    <location>
        <begin position="40"/>
        <end position="70"/>
    </location>
</feature>
<dbReference type="Proteomes" id="UP000002279">
    <property type="component" value="Chromosome 1"/>
</dbReference>
<dbReference type="AlphaFoldDB" id="F7BYI8"/>
<evidence type="ECO:0000313" key="4">
    <source>
        <dbReference type="Proteomes" id="UP000002279"/>
    </source>
</evidence>
<dbReference type="Ensembl" id="ENSOANT00000011399.3">
    <property type="protein sequence ID" value="ENSOANP00000011397.3"/>
    <property type="gene ID" value="ENSOANG00000007163.3"/>
</dbReference>
<proteinExistence type="predicted"/>
<dbReference type="Bgee" id="ENSOANG00000007163">
    <property type="expression patterns" value="Expressed in ovary and 4 other cell types or tissues"/>
</dbReference>
<dbReference type="OMA" id="IYEHDDQ"/>
<accession>F7BYI8</accession>
<protein>
    <submittedName>
        <fullName evidence="3">LRAT domain containing 1</fullName>
    </submittedName>
</protein>
<dbReference type="PANTHER" id="PTHR46341">
    <property type="entry name" value="PROTEIN FAM84B-RELATED"/>
    <property type="match status" value="1"/>
</dbReference>
<sequence>MGNQLDRITHLSYSELPTGDPSGVEKDELRVGVAYFFSDEEEDLDERGQPERYGLKGPGRSPGRDLPGPLPHPCHLHLHLQPPLHHPLHPVLPAASLPALCQPGDLLELLRLRPAAAAAAAACPDDPPHWAVYVGGGQIVHLHRGQIRRDRLPEAGAGHVGRVVTSWYRYRPLGAELVVQNASGHLGLGRHEICWADSESFAAWCRFGKREFKAGGEAPAGARPPRPQYCLQVQRPDGPLRTATFHSLEDLIREKRRLDAAARLGARRSLEQLGDPKE</sequence>
<dbReference type="HOGENOM" id="CLU_2312565_0_0_1"/>
<dbReference type="GeneTree" id="ENSGT00940000161165"/>
<dbReference type="InterPro" id="IPR043299">
    <property type="entry name" value="LRATD1_LRATD2"/>
</dbReference>
<dbReference type="eggNOG" id="ENOG502QPSG">
    <property type="taxonomic scope" value="Eukaryota"/>
</dbReference>
<dbReference type="Pfam" id="PF04970">
    <property type="entry name" value="LRAT"/>
    <property type="match status" value="1"/>
</dbReference>
<name>F7BYI8_ORNAN</name>
<dbReference type="STRING" id="9258.ENSOANP00000011397"/>
<dbReference type="FunCoup" id="F7BYI8">
    <property type="interactions" value="40"/>
</dbReference>
<dbReference type="GO" id="GO:0000902">
    <property type="term" value="P:cell morphogenesis"/>
    <property type="evidence" value="ECO:0000318"/>
    <property type="project" value="GO_Central"/>
</dbReference>
<reference evidence="3" key="3">
    <citation type="submission" date="2025-09" db="UniProtKB">
        <authorList>
            <consortium name="Ensembl"/>
        </authorList>
    </citation>
    <scope>IDENTIFICATION</scope>
    <source>
        <strain evidence="3">Glennie</strain>
    </source>
</reference>
<keyword evidence="4" id="KW-1185">Reference proteome</keyword>
<organism evidence="3 4">
    <name type="scientific">Ornithorhynchus anatinus</name>
    <name type="common">Duckbill platypus</name>
    <dbReference type="NCBI Taxonomy" id="9258"/>
    <lineage>
        <taxon>Eukaryota</taxon>
        <taxon>Metazoa</taxon>
        <taxon>Chordata</taxon>
        <taxon>Craniata</taxon>
        <taxon>Vertebrata</taxon>
        <taxon>Euteleostomi</taxon>
        <taxon>Mammalia</taxon>
        <taxon>Monotremata</taxon>
        <taxon>Ornithorhynchidae</taxon>
        <taxon>Ornithorhynchus</taxon>
    </lineage>
</organism>
<dbReference type="InParanoid" id="F7BYI8"/>
<dbReference type="GO" id="GO:0048870">
    <property type="term" value="P:cell motility"/>
    <property type="evidence" value="ECO:0000318"/>
    <property type="project" value="GO_Central"/>
</dbReference>
<reference evidence="3" key="2">
    <citation type="submission" date="2025-08" db="UniProtKB">
        <authorList>
            <consortium name="Ensembl"/>
        </authorList>
    </citation>
    <scope>IDENTIFICATION</scope>
    <source>
        <strain evidence="3">Glennie</strain>
    </source>
</reference>
<gene>
    <name evidence="3" type="primary">LRATD1</name>
</gene>
<feature type="region of interest" description="Disordered" evidence="1">
    <location>
        <begin position="1"/>
        <end position="25"/>
    </location>
</feature>
<dbReference type="Gene3D" id="3.90.1720.10">
    <property type="entry name" value="endopeptidase domain like (from Nostoc punctiforme)"/>
    <property type="match status" value="1"/>
</dbReference>
<reference evidence="3 4" key="1">
    <citation type="journal article" date="2008" name="Nature">
        <title>Genome analysis of the platypus reveals unique signatures of evolution.</title>
        <authorList>
            <person name="Warren W.C."/>
            <person name="Hillier L.W."/>
            <person name="Marshall Graves J.A."/>
            <person name="Birney E."/>
            <person name="Ponting C.P."/>
            <person name="Grutzner F."/>
            <person name="Belov K."/>
            <person name="Miller W."/>
            <person name="Clarke L."/>
            <person name="Chinwalla A.T."/>
            <person name="Yang S.P."/>
            <person name="Heger A."/>
            <person name="Locke D.P."/>
            <person name="Miethke P."/>
            <person name="Waters P.D."/>
            <person name="Veyrunes F."/>
            <person name="Fulton L."/>
            <person name="Fulton B."/>
            <person name="Graves T."/>
            <person name="Wallis J."/>
            <person name="Puente X.S."/>
            <person name="Lopez-Otin C."/>
            <person name="Ordonez G.R."/>
            <person name="Eichler E.E."/>
            <person name="Chen L."/>
            <person name="Cheng Z."/>
            <person name="Deakin J.E."/>
            <person name="Alsop A."/>
            <person name="Thompson K."/>
            <person name="Kirby P."/>
            <person name="Papenfuss A.T."/>
            <person name="Wakefield M.J."/>
            <person name="Olender T."/>
            <person name="Lancet D."/>
            <person name="Huttley G.A."/>
            <person name="Smit A.F."/>
            <person name="Pask A."/>
            <person name="Temple-Smith P."/>
            <person name="Batzer M.A."/>
            <person name="Walker J.A."/>
            <person name="Konkel M.K."/>
            <person name="Harris R.S."/>
            <person name="Whittington C.M."/>
            <person name="Wong E.S."/>
            <person name="Gemmell N.J."/>
            <person name="Buschiazzo E."/>
            <person name="Vargas Jentzsch I.M."/>
            <person name="Merkel A."/>
            <person name="Schmitz J."/>
            <person name="Zemann A."/>
            <person name="Churakov G."/>
            <person name="Kriegs J.O."/>
            <person name="Brosius J."/>
            <person name="Murchison E.P."/>
            <person name="Sachidanandam R."/>
            <person name="Smith C."/>
            <person name="Hannon G.J."/>
            <person name="Tsend-Ayush E."/>
            <person name="McMillan D."/>
            <person name="Attenborough R."/>
            <person name="Rens W."/>
            <person name="Ferguson-Smith M."/>
            <person name="Lefevre C.M."/>
            <person name="Sharp J.A."/>
            <person name="Nicholas K.R."/>
            <person name="Ray D.A."/>
            <person name="Kube M."/>
            <person name="Reinhardt R."/>
            <person name="Pringle T.H."/>
            <person name="Taylor J."/>
            <person name="Jones R.C."/>
            <person name="Nixon B."/>
            <person name="Dacheux J.L."/>
            <person name="Niwa H."/>
            <person name="Sekita Y."/>
            <person name="Huang X."/>
            <person name="Stark A."/>
            <person name="Kheradpour P."/>
            <person name="Kellis M."/>
            <person name="Flicek P."/>
            <person name="Chen Y."/>
            <person name="Webber C."/>
            <person name="Hardison R."/>
            <person name="Nelson J."/>
            <person name="Hallsworth-Pepin K."/>
            <person name="Delehaunty K."/>
            <person name="Markovic C."/>
            <person name="Minx P."/>
            <person name="Feng Y."/>
            <person name="Kremitzki C."/>
            <person name="Mitreva M."/>
            <person name="Glasscock J."/>
            <person name="Wylie T."/>
            <person name="Wohldmann P."/>
            <person name="Thiru P."/>
            <person name="Nhan M.N."/>
            <person name="Pohl C.S."/>
            <person name="Smith S.M."/>
            <person name="Hou S."/>
            <person name="Nefedov M."/>
            <person name="de Jong P.J."/>
            <person name="Renfree M.B."/>
            <person name="Mardis E.R."/>
            <person name="Wilson R.K."/>
        </authorList>
    </citation>
    <scope>NUCLEOTIDE SEQUENCE [LARGE SCALE GENOMIC DNA]</scope>
    <source>
        <strain evidence="3 4">Glennie</strain>
    </source>
</reference>
<dbReference type="PANTHER" id="PTHR46341:SF1">
    <property type="entry name" value="PROTEIN LRATD1"/>
    <property type="match status" value="1"/>
</dbReference>
<evidence type="ECO:0000259" key="2">
    <source>
        <dbReference type="PROSITE" id="PS51934"/>
    </source>
</evidence>
<dbReference type="InterPro" id="IPR007053">
    <property type="entry name" value="LRAT_dom"/>
</dbReference>
<dbReference type="PROSITE" id="PS51934">
    <property type="entry name" value="LRAT"/>
    <property type="match status" value="1"/>
</dbReference>